<dbReference type="Proteomes" id="UP001165160">
    <property type="component" value="Unassembled WGS sequence"/>
</dbReference>
<accession>A0A9W7C0J7</accession>
<evidence type="ECO:0000313" key="3">
    <source>
        <dbReference type="Proteomes" id="UP001165160"/>
    </source>
</evidence>
<evidence type="ECO:0000313" key="2">
    <source>
        <dbReference type="EMBL" id="GMH97014.1"/>
    </source>
</evidence>
<dbReference type="EMBL" id="BRXX01000193">
    <property type="protein sequence ID" value="GMH97014.1"/>
    <property type="molecule type" value="Genomic_DNA"/>
</dbReference>
<feature type="region of interest" description="Disordered" evidence="1">
    <location>
        <begin position="165"/>
        <end position="186"/>
    </location>
</feature>
<reference evidence="3" key="1">
    <citation type="journal article" date="2023" name="Commun. Biol.">
        <title>Genome analysis of Parmales, the sister group of diatoms, reveals the evolutionary specialization of diatoms from phago-mixotrophs to photoautotrophs.</title>
        <authorList>
            <person name="Ban H."/>
            <person name="Sato S."/>
            <person name="Yoshikawa S."/>
            <person name="Yamada K."/>
            <person name="Nakamura Y."/>
            <person name="Ichinomiya M."/>
            <person name="Sato N."/>
            <person name="Blanc-Mathieu R."/>
            <person name="Endo H."/>
            <person name="Kuwata A."/>
            <person name="Ogata H."/>
        </authorList>
    </citation>
    <scope>NUCLEOTIDE SEQUENCE [LARGE SCALE GENOMIC DNA]</scope>
    <source>
        <strain evidence="3">NIES 3699</strain>
    </source>
</reference>
<sequence length="186" mass="20857">MPQPPLPPPTSSAEILLGHQGSLTLSMKNEIKKRTSGPKNLPQPPSKKPKQAPPQKPPPPTDSGSAFDDFMNEIDDVGTPPPAVETSDSAPERDDFVRTEVDDSLAIDQAAYYAKIGALYSLTTASKVEISDDVKERLEEAEEGGEEGDEEEMDFVRIMKKKRKEEKRLKKERKRKEEGEERWRLK</sequence>
<organism evidence="2 3">
    <name type="scientific">Triparma verrucosa</name>
    <dbReference type="NCBI Taxonomy" id="1606542"/>
    <lineage>
        <taxon>Eukaryota</taxon>
        <taxon>Sar</taxon>
        <taxon>Stramenopiles</taxon>
        <taxon>Ochrophyta</taxon>
        <taxon>Bolidophyceae</taxon>
        <taxon>Parmales</taxon>
        <taxon>Triparmaceae</taxon>
        <taxon>Triparma</taxon>
    </lineage>
</organism>
<evidence type="ECO:0000256" key="1">
    <source>
        <dbReference type="SAM" id="MobiDB-lite"/>
    </source>
</evidence>
<keyword evidence="3" id="KW-1185">Reference proteome</keyword>
<name>A0A9W7C0J7_9STRA</name>
<comment type="caution">
    <text evidence="2">The sequence shown here is derived from an EMBL/GenBank/DDBJ whole genome shotgun (WGS) entry which is preliminary data.</text>
</comment>
<proteinExistence type="predicted"/>
<feature type="compositionally biased region" description="Pro residues" evidence="1">
    <location>
        <begin position="41"/>
        <end position="61"/>
    </location>
</feature>
<protein>
    <submittedName>
        <fullName evidence="2">Uncharacterized protein</fullName>
    </submittedName>
</protein>
<feature type="compositionally biased region" description="Pro residues" evidence="1">
    <location>
        <begin position="1"/>
        <end position="10"/>
    </location>
</feature>
<gene>
    <name evidence="2" type="ORF">TrVE_jg4563</name>
</gene>
<feature type="region of interest" description="Disordered" evidence="1">
    <location>
        <begin position="1"/>
        <end position="97"/>
    </location>
</feature>
<feature type="compositionally biased region" description="Basic and acidic residues" evidence="1">
    <location>
        <begin position="175"/>
        <end position="186"/>
    </location>
</feature>
<feature type="compositionally biased region" description="Basic residues" evidence="1">
    <location>
        <begin position="165"/>
        <end position="174"/>
    </location>
</feature>
<dbReference type="AlphaFoldDB" id="A0A9W7C0J7"/>